<protein>
    <recommendedName>
        <fullName evidence="1">Macro domain-containing protein</fullName>
    </recommendedName>
</protein>
<reference evidence="3" key="1">
    <citation type="submission" date="2022-10" db="EMBL/GenBank/DDBJ databases">
        <title>Genome assembly of Pristionchus species.</title>
        <authorList>
            <person name="Yoshida K."/>
            <person name="Sommer R.J."/>
        </authorList>
    </citation>
    <scope>NUCLEOTIDE SEQUENCE [LARGE SCALE GENOMIC DNA]</scope>
    <source>
        <strain evidence="3">RS5460</strain>
    </source>
</reference>
<dbReference type="SUPFAM" id="SSF52949">
    <property type="entry name" value="Macro domain-like"/>
    <property type="match status" value="1"/>
</dbReference>
<sequence length="168" mass="18811">SLTMSTYARFSFCRGNITRLRERPRAAIVTIANNFLIPNIGIDMEIREAGGLPLEEAVAQKRQQDLARILCYDTGQAVITTSGNLPVENVLHAVIQPIMGTSSDEVFYLFEIRHILREMYHSIITVAREGNIDELLIPLIHPMCLSIDECITIGLHGMSEQCKQVSLN</sequence>
<gene>
    <name evidence="2" type="ORF">PMAYCL1PPCAC_16819</name>
</gene>
<proteinExistence type="predicted"/>
<dbReference type="PROSITE" id="PS51154">
    <property type="entry name" value="MACRO"/>
    <property type="match status" value="1"/>
</dbReference>
<dbReference type="InterPro" id="IPR002589">
    <property type="entry name" value="Macro_dom"/>
</dbReference>
<accession>A0AAN5CLH7</accession>
<dbReference type="InterPro" id="IPR043472">
    <property type="entry name" value="Macro_dom-like"/>
</dbReference>
<dbReference type="AlphaFoldDB" id="A0AAN5CLH7"/>
<dbReference type="Pfam" id="PF01661">
    <property type="entry name" value="Macro"/>
    <property type="match status" value="1"/>
</dbReference>
<evidence type="ECO:0000313" key="3">
    <source>
        <dbReference type="Proteomes" id="UP001328107"/>
    </source>
</evidence>
<organism evidence="2 3">
    <name type="scientific">Pristionchus mayeri</name>
    <dbReference type="NCBI Taxonomy" id="1317129"/>
    <lineage>
        <taxon>Eukaryota</taxon>
        <taxon>Metazoa</taxon>
        <taxon>Ecdysozoa</taxon>
        <taxon>Nematoda</taxon>
        <taxon>Chromadorea</taxon>
        <taxon>Rhabditida</taxon>
        <taxon>Rhabditina</taxon>
        <taxon>Diplogasteromorpha</taxon>
        <taxon>Diplogasteroidea</taxon>
        <taxon>Neodiplogasteridae</taxon>
        <taxon>Pristionchus</taxon>
    </lineage>
</organism>
<keyword evidence="3" id="KW-1185">Reference proteome</keyword>
<name>A0AAN5CLH7_9BILA</name>
<dbReference type="Gene3D" id="3.40.220.10">
    <property type="entry name" value="Leucine Aminopeptidase, subunit E, domain 1"/>
    <property type="match status" value="1"/>
</dbReference>
<evidence type="ECO:0000259" key="1">
    <source>
        <dbReference type="PROSITE" id="PS51154"/>
    </source>
</evidence>
<feature type="non-terminal residue" evidence="2">
    <location>
        <position position="1"/>
    </location>
</feature>
<evidence type="ECO:0000313" key="2">
    <source>
        <dbReference type="EMBL" id="GMR46624.1"/>
    </source>
</evidence>
<comment type="caution">
    <text evidence="2">The sequence shown here is derived from an EMBL/GenBank/DDBJ whole genome shotgun (WGS) entry which is preliminary data.</text>
</comment>
<feature type="domain" description="Macro" evidence="1">
    <location>
        <begin position="1"/>
        <end position="168"/>
    </location>
</feature>
<dbReference type="Proteomes" id="UP001328107">
    <property type="component" value="Unassembled WGS sequence"/>
</dbReference>
<dbReference type="EMBL" id="BTRK01000004">
    <property type="protein sequence ID" value="GMR46624.1"/>
    <property type="molecule type" value="Genomic_DNA"/>
</dbReference>